<proteinExistence type="inferred from homology"/>
<reference evidence="4" key="1">
    <citation type="submission" date="2020-08" db="EMBL/GenBank/DDBJ databases">
        <title>Genome public.</title>
        <authorList>
            <person name="Liu C."/>
            <person name="Sun Q."/>
        </authorList>
    </citation>
    <scope>NUCLEOTIDE SEQUENCE</scope>
    <source>
        <strain evidence="4">NSJ-28</strain>
    </source>
</reference>
<feature type="transmembrane region" description="Helical" evidence="3">
    <location>
        <begin position="407"/>
        <end position="432"/>
    </location>
</feature>
<evidence type="ECO:0000256" key="3">
    <source>
        <dbReference type="SAM" id="Phobius"/>
    </source>
</evidence>
<dbReference type="PANTHER" id="PTHR22550">
    <property type="entry name" value="SPORE GERMINATION PROTEIN"/>
    <property type="match status" value="1"/>
</dbReference>
<keyword evidence="3" id="KW-0812">Transmembrane</keyword>
<dbReference type="InterPro" id="IPR050768">
    <property type="entry name" value="UPF0353/GerABKA_families"/>
</dbReference>
<evidence type="ECO:0000256" key="1">
    <source>
        <dbReference type="ARBA" id="ARBA00005278"/>
    </source>
</evidence>
<comment type="similarity">
    <text evidence="1">Belongs to the GerABKA family.</text>
</comment>
<evidence type="ECO:0000256" key="2">
    <source>
        <dbReference type="ARBA" id="ARBA00023136"/>
    </source>
</evidence>
<accession>A0A923LVE7</accession>
<dbReference type="PANTHER" id="PTHR22550:SF5">
    <property type="entry name" value="LEUCINE ZIPPER PROTEIN 4"/>
    <property type="match status" value="1"/>
</dbReference>
<evidence type="ECO:0000313" key="4">
    <source>
        <dbReference type="EMBL" id="MBC5724855.1"/>
    </source>
</evidence>
<protein>
    <submittedName>
        <fullName evidence="4">Spore germination protein</fullName>
    </submittedName>
</protein>
<keyword evidence="3" id="KW-1133">Transmembrane helix</keyword>
<dbReference type="AlphaFoldDB" id="A0A923LVE7"/>
<sequence>MDKITFSTDLETNIRLMQAIFQGDNTFVVRRAVGHKGLSCAVFFFDGMVNSIAINQSVIRPIVCSDCKRVSADELSQTILQINDSRVETDASKLFASFLYGDSVVFTEGDARPVVVNTKGFSVRSASEPENERVLSGPREGFTECFMPNLALIRRRLNDKRLKFTFLRAGRRTNTVVCLCYLSGVCEQKLVAHLRRKLEELDIDSVLDANYLAERIRDHRWSPFPTLGTTERPDVVAARLLEGRCALVVDGSPVVLTAPFLFQECFQSNDDYYISFLQANLSRVLRVLGFFFTIAFPAVYVALMLYHRELVPARLLFAVSAAQRGVPLPIGWETLLLLLVLEALKEAGARTPGAMGQTMSIVGGLVLGQAAVSARFAAAPTVIVVAIAGVTGLMVPKLQAAALWLRFALLAAAAAYGLYGVGLALALILAWLCRMHSCSIPYLLNLVPRIRSEQEDAWLRSPWFFMRYDRFPVKRSRKSAKGDNP</sequence>
<dbReference type="Pfam" id="PF03323">
    <property type="entry name" value="GerA"/>
    <property type="match status" value="1"/>
</dbReference>
<organism evidence="4 5">
    <name type="scientific">Agathobaculum faecis</name>
    <dbReference type="NCBI Taxonomy" id="2763013"/>
    <lineage>
        <taxon>Bacteria</taxon>
        <taxon>Bacillati</taxon>
        <taxon>Bacillota</taxon>
        <taxon>Clostridia</taxon>
        <taxon>Eubacteriales</taxon>
        <taxon>Butyricicoccaceae</taxon>
        <taxon>Agathobaculum</taxon>
    </lineage>
</organism>
<dbReference type="InterPro" id="IPR004995">
    <property type="entry name" value="Spore_Ger"/>
</dbReference>
<name>A0A923LVE7_9FIRM</name>
<dbReference type="Proteomes" id="UP000606499">
    <property type="component" value="Unassembled WGS sequence"/>
</dbReference>
<dbReference type="GO" id="GO:0009847">
    <property type="term" value="P:spore germination"/>
    <property type="evidence" value="ECO:0007669"/>
    <property type="project" value="InterPro"/>
</dbReference>
<dbReference type="PIRSF" id="PIRSF005690">
    <property type="entry name" value="GerBA"/>
    <property type="match status" value="1"/>
</dbReference>
<feature type="transmembrane region" description="Helical" evidence="3">
    <location>
        <begin position="377"/>
        <end position="395"/>
    </location>
</feature>
<comment type="caution">
    <text evidence="4">The sequence shown here is derived from an EMBL/GenBank/DDBJ whole genome shotgun (WGS) entry which is preliminary data.</text>
</comment>
<gene>
    <name evidence="4" type="ORF">H8S45_05210</name>
</gene>
<feature type="transmembrane region" description="Helical" evidence="3">
    <location>
        <begin position="284"/>
        <end position="306"/>
    </location>
</feature>
<dbReference type="EMBL" id="JACOPL010000004">
    <property type="protein sequence ID" value="MBC5724855.1"/>
    <property type="molecule type" value="Genomic_DNA"/>
</dbReference>
<dbReference type="GO" id="GO:0016020">
    <property type="term" value="C:membrane"/>
    <property type="evidence" value="ECO:0007669"/>
    <property type="project" value="InterPro"/>
</dbReference>
<dbReference type="RefSeq" id="WP_107630614.1">
    <property type="nucleotide sequence ID" value="NZ_JACOPL010000004.1"/>
</dbReference>
<keyword evidence="2 3" id="KW-0472">Membrane</keyword>
<evidence type="ECO:0000313" key="5">
    <source>
        <dbReference type="Proteomes" id="UP000606499"/>
    </source>
</evidence>
<keyword evidence="5" id="KW-1185">Reference proteome</keyword>